<evidence type="ECO:0000313" key="1">
    <source>
        <dbReference type="EMBL" id="KAJ7358166.1"/>
    </source>
</evidence>
<reference evidence="1" key="1">
    <citation type="submission" date="2023-03" db="EMBL/GenBank/DDBJ databases">
        <title>Massive genome expansion in bonnet fungi (Mycena s.s.) driven by repeated elements and novel gene families across ecological guilds.</title>
        <authorList>
            <consortium name="Lawrence Berkeley National Laboratory"/>
            <person name="Harder C.B."/>
            <person name="Miyauchi S."/>
            <person name="Viragh M."/>
            <person name="Kuo A."/>
            <person name="Thoen E."/>
            <person name="Andreopoulos B."/>
            <person name="Lu D."/>
            <person name="Skrede I."/>
            <person name="Drula E."/>
            <person name="Henrissat B."/>
            <person name="Morin E."/>
            <person name="Kohler A."/>
            <person name="Barry K."/>
            <person name="LaButti K."/>
            <person name="Morin E."/>
            <person name="Salamov A."/>
            <person name="Lipzen A."/>
            <person name="Mereny Z."/>
            <person name="Hegedus B."/>
            <person name="Baldrian P."/>
            <person name="Stursova M."/>
            <person name="Weitz H."/>
            <person name="Taylor A."/>
            <person name="Grigoriev I.V."/>
            <person name="Nagy L.G."/>
            <person name="Martin F."/>
            <person name="Kauserud H."/>
        </authorList>
    </citation>
    <scope>NUCLEOTIDE SEQUENCE</scope>
    <source>
        <strain evidence="1">CBHHK002</strain>
    </source>
</reference>
<sequence length="219" mass="25083">MSESFHDQALCISRESANFELAPMSVWPANVRAEFPAPRVAKGSQSDSWIIRQSWESLLRHLFSFERFTLETDSYYVPTTLDSAGSWDRVRVEQYDRFTGTRSRKPVLVVQLESESKLPSLYWRGQLDYEVRAGIEQMRTKCSHPVIHGIAVFGRRMAFYTKNGDESIVPPRPPFDAKLDLAPEARWELDVMTEEGAEHLKEIVKQIIAECDRELAGSA</sequence>
<evidence type="ECO:0000313" key="2">
    <source>
        <dbReference type="Proteomes" id="UP001218218"/>
    </source>
</evidence>
<comment type="caution">
    <text evidence="1">The sequence shown here is derived from an EMBL/GenBank/DDBJ whole genome shotgun (WGS) entry which is preliminary data.</text>
</comment>
<dbReference type="Proteomes" id="UP001218218">
    <property type="component" value="Unassembled WGS sequence"/>
</dbReference>
<accession>A0AAD7F0J9</accession>
<name>A0AAD7F0J9_9AGAR</name>
<dbReference type="AlphaFoldDB" id="A0AAD7F0J9"/>
<protein>
    <submittedName>
        <fullName evidence="1">Uncharacterized protein</fullName>
    </submittedName>
</protein>
<organism evidence="1 2">
    <name type="scientific">Mycena albidolilacea</name>
    <dbReference type="NCBI Taxonomy" id="1033008"/>
    <lineage>
        <taxon>Eukaryota</taxon>
        <taxon>Fungi</taxon>
        <taxon>Dikarya</taxon>
        <taxon>Basidiomycota</taxon>
        <taxon>Agaricomycotina</taxon>
        <taxon>Agaricomycetes</taxon>
        <taxon>Agaricomycetidae</taxon>
        <taxon>Agaricales</taxon>
        <taxon>Marasmiineae</taxon>
        <taxon>Mycenaceae</taxon>
        <taxon>Mycena</taxon>
    </lineage>
</organism>
<dbReference type="EMBL" id="JARIHO010000007">
    <property type="protein sequence ID" value="KAJ7358166.1"/>
    <property type="molecule type" value="Genomic_DNA"/>
</dbReference>
<proteinExistence type="predicted"/>
<gene>
    <name evidence="1" type="ORF">DFH08DRAFT_932383</name>
</gene>
<keyword evidence="2" id="KW-1185">Reference proteome</keyword>